<dbReference type="AlphaFoldDB" id="A0A2J6RWI4"/>
<dbReference type="EMBL" id="KZ613943">
    <property type="protein sequence ID" value="PMD42869.1"/>
    <property type="molecule type" value="Genomic_DNA"/>
</dbReference>
<feature type="transmembrane region" description="Helical" evidence="1">
    <location>
        <begin position="94"/>
        <end position="113"/>
    </location>
</feature>
<protein>
    <submittedName>
        <fullName evidence="2">Uncharacterized protein</fullName>
    </submittedName>
</protein>
<keyword evidence="3" id="KW-1185">Reference proteome</keyword>
<feature type="transmembrane region" description="Helical" evidence="1">
    <location>
        <begin position="144"/>
        <end position="165"/>
    </location>
</feature>
<keyword evidence="1" id="KW-1133">Transmembrane helix</keyword>
<evidence type="ECO:0000256" key="1">
    <source>
        <dbReference type="SAM" id="Phobius"/>
    </source>
</evidence>
<name>A0A2J6RWI4_HYAVF</name>
<organism evidence="2 3">
    <name type="scientific">Hyaloscypha variabilis (strain UAMH 11265 / GT02V1 / F)</name>
    <name type="common">Meliniomyces variabilis</name>
    <dbReference type="NCBI Taxonomy" id="1149755"/>
    <lineage>
        <taxon>Eukaryota</taxon>
        <taxon>Fungi</taxon>
        <taxon>Dikarya</taxon>
        <taxon>Ascomycota</taxon>
        <taxon>Pezizomycotina</taxon>
        <taxon>Leotiomycetes</taxon>
        <taxon>Helotiales</taxon>
        <taxon>Hyaloscyphaceae</taxon>
        <taxon>Hyaloscypha</taxon>
        <taxon>Hyaloscypha variabilis</taxon>
    </lineage>
</organism>
<reference evidence="2 3" key="1">
    <citation type="submission" date="2016-04" db="EMBL/GenBank/DDBJ databases">
        <title>A degradative enzymes factory behind the ericoid mycorrhizal symbiosis.</title>
        <authorList>
            <consortium name="DOE Joint Genome Institute"/>
            <person name="Martino E."/>
            <person name="Morin E."/>
            <person name="Grelet G."/>
            <person name="Kuo A."/>
            <person name="Kohler A."/>
            <person name="Daghino S."/>
            <person name="Barry K."/>
            <person name="Choi C."/>
            <person name="Cichocki N."/>
            <person name="Clum A."/>
            <person name="Copeland A."/>
            <person name="Hainaut M."/>
            <person name="Haridas S."/>
            <person name="Labutti K."/>
            <person name="Lindquist E."/>
            <person name="Lipzen A."/>
            <person name="Khouja H.-R."/>
            <person name="Murat C."/>
            <person name="Ohm R."/>
            <person name="Olson A."/>
            <person name="Spatafora J."/>
            <person name="Veneault-Fourrey C."/>
            <person name="Henrissat B."/>
            <person name="Grigoriev I."/>
            <person name="Martin F."/>
            <person name="Perotto S."/>
        </authorList>
    </citation>
    <scope>NUCLEOTIDE SEQUENCE [LARGE SCALE GENOMIC DNA]</scope>
    <source>
        <strain evidence="2 3">F</strain>
    </source>
</reference>
<gene>
    <name evidence="2" type="ORF">L207DRAFT_581515</name>
</gene>
<proteinExistence type="predicted"/>
<evidence type="ECO:0000313" key="3">
    <source>
        <dbReference type="Proteomes" id="UP000235786"/>
    </source>
</evidence>
<sequence>MIGDFGPSQVGQGAGGGGVTIITTEDWNPLTSLCLSGVNYLSPTEQKVLSGFGTAGSAVVTTYGLLSLLWFITTRRFPETAKSIRSRISLASNAVRKQLVIAGFSIVIPLLTIPEFWGVLRLRGIQKGLADATNDVYVDNQWTFGQVVAVMIFVPVFTEVGYVWLKDRLK</sequence>
<keyword evidence="1" id="KW-0472">Membrane</keyword>
<evidence type="ECO:0000313" key="2">
    <source>
        <dbReference type="EMBL" id="PMD42869.1"/>
    </source>
</evidence>
<feature type="transmembrane region" description="Helical" evidence="1">
    <location>
        <begin position="48"/>
        <end position="73"/>
    </location>
</feature>
<dbReference type="Proteomes" id="UP000235786">
    <property type="component" value="Unassembled WGS sequence"/>
</dbReference>
<dbReference type="OrthoDB" id="4582561at2759"/>
<accession>A0A2J6RWI4</accession>
<keyword evidence="1" id="KW-0812">Transmembrane</keyword>
<dbReference type="STRING" id="1149755.A0A2J6RWI4"/>